<dbReference type="GO" id="GO:0006865">
    <property type="term" value="P:amino acid transport"/>
    <property type="evidence" value="ECO:0007669"/>
    <property type="project" value="TreeGrafter"/>
</dbReference>
<dbReference type="GO" id="GO:0046872">
    <property type="term" value="F:metal ion binding"/>
    <property type="evidence" value="ECO:0007669"/>
    <property type="project" value="UniProtKB-KW"/>
</dbReference>
<reference evidence="10" key="3">
    <citation type="submission" date="2019-06" db="EMBL/GenBank/DDBJ databases">
        <authorList>
            <person name="Poynton C."/>
            <person name="Hasenbein S."/>
            <person name="Benoit J.B."/>
            <person name="Sepulveda M.S."/>
            <person name="Poelchau M.F."/>
            <person name="Murali S.C."/>
            <person name="Chen S."/>
            <person name="Glastad K.M."/>
            <person name="Werren J.H."/>
            <person name="Vineis J.H."/>
            <person name="Bowen J.L."/>
            <person name="Friedrich M."/>
            <person name="Jones J."/>
            <person name="Robertson H.M."/>
            <person name="Feyereisen R."/>
            <person name="Mechler-Hickson A."/>
            <person name="Mathers N."/>
            <person name="Lee C.E."/>
            <person name="Colbourne J.K."/>
            <person name="Biales A."/>
            <person name="Johnston J.S."/>
            <person name="Wellborn G.A."/>
            <person name="Rosendale A.J."/>
            <person name="Cridge A.G."/>
            <person name="Munoz-Torres M.C."/>
            <person name="Bain P.A."/>
            <person name="Manny A.R."/>
            <person name="Major K.M."/>
            <person name="Lambert F.N."/>
            <person name="Vulpe C.D."/>
            <person name="Tuck P."/>
            <person name="Blalock B.J."/>
            <person name="Lin Y.-Y."/>
            <person name="Smith M.E."/>
            <person name="Ochoa-Acuna H."/>
            <person name="Chen M.-J.M."/>
            <person name="Childers C.P."/>
            <person name="Qu J."/>
            <person name="Dugan S."/>
            <person name="Lee S.L."/>
            <person name="Chao H."/>
            <person name="Dinh H."/>
            <person name="Han Y."/>
            <person name="Doddapaneni H."/>
            <person name="Worley K.C."/>
            <person name="Muzny D.M."/>
            <person name="Gibbs R.A."/>
            <person name="Richards S."/>
        </authorList>
    </citation>
    <scope>NUCLEOTIDE SEQUENCE</scope>
    <source>
        <strain evidence="10">HAZT.00-mixed</strain>
        <tissue evidence="10">Whole organism</tissue>
    </source>
</reference>
<proteinExistence type="inferred from homology"/>
<keyword evidence="4 9" id="KW-0812">Transmembrane</keyword>
<feature type="transmembrane region" description="Helical" evidence="9">
    <location>
        <begin position="153"/>
        <end position="172"/>
    </location>
</feature>
<feature type="transmembrane region" description="Helical" evidence="9">
    <location>
        <begin position="28"/>
        <end position="45"/>
    </location>
</feature>
<feature type="transmembrane region" description="Helical" evidence="9">
    <location>
        <begin position="192"/>
        <end position="209"/>
    </location>
</feature>
<evidence type="ECO:0000256" key="7">
    <source>
        <dbReference type="ARBA" id="ARBA00023136"/>
    </source>
</evidence>
<gene>
    <name evidence="10" type="ORF">HAZT_HAZT000332</name>
</gene>
<evidence type="ECO:0000256" key="1">
    <source>
        <dbReference type="ARBA" id="ARBA00004141"/>
    </source>
</evidence>
<evidence type="ECO:0000256" key="6">
    <source>
        <dbReference type="ARBA" id="ARBA00022989"/>
    </source>
</evidence>
<evidence type="ECO:0000256" key="5">
    <source>
        <dbReference type="ARBA" id="ARBA00022847"/>
    </source>
</evidence>
<dbReference type="AlphaFoldDB" id="A0A6A0HEH0"/>
<feature type="transmembrane region" description="Helical" evidence="9">
    <location>
        <begin position="121"/>
        <end position="146"/>
    </location>
</feature>
<name>A0A6A0HEH0_HYAAZ</name>
<comment type="caution">
    <text evidence="10">The sequence shown here is derived from an EMBL/GenBank/DDBJ whole genome shotgun (WGS) entry which is preliminary data.</text>
</comment>
<keyword evidence="7 9" id="KW-0472">Membrane</keyword>
<keyword evidence="8" id="KW-0915">Sodium</keyword>
<dbReference type="GO" id="GO:0005886">
    <property type="term" value="C:plasma membrane"/>
    <property type="evidence" value="ECO:0007669"/>
    <property type="project" value="TreeGrafter"/>
</dbReference>
<reference evidence="10" key="1">
    <citation type="submission" date="2014-08" db="EMBL/GenBank/DDBJ databases">
        <authorList>
            <person name="Murali S."/>
            <person name="Richards S."/>
            <person name="Bandaranaike D."/>
            <person name="Bellair M."/>
            <person name="Blankenburg K."/>
            <person name="Chao H."/>
            <person name="Dinh H."/>
            <person name="Doddapaneni H."/>
            <person name="Dugan-Rocha S."/>
            <person name="Elkadiri S."/>
            <person name="Gnanaolivu R."/>
            <person name="Hughes D."/>
            <person name="Lee S."/>
            <person name="Li M."/>
            <person name="Ming W."/>
            <person name="Munidasa M."/>
            <person name="Muniz J."/>
            <person name="Nguyen L."/>
            <person name="Osuji N."/>
            <person name="Pu L.-L."/>
            <person name="Puazo M."/>
            <person name="Skinner E."/>
            <person name="Qu C."/>
            <person name="Quiroz J."/>
            <person name="Raj R."/>
            <person name="Weissenberger G."/>
            <person name="Xin Y."/>
            <person name="Zou X."/>
            <person name="Han Y."/>
            <person name="Worley K."/>
            <person name="Muzny D."/>
            <person name="Gibbs R."/>
        </authorList>
    </citation>
    <scope>NUCLEOTIDE SEQUENCE</scope>
    <source>
        <strain evidence="10">HAZT.00-mixed</strain>
        <tissue evidence="10">Whole organism</tissue>
    </source>
</reference>
<dbReference type="PRINTS" id="PR00176">
    <property type="entry name" value="NANEUSMPORT"/>
</dbReference>
<evidence type="ECO:0000256" key="8">
    <source>
        <dbReference type="PIRSR" id="PIRSR600175-1"/>
    </source>
</evidence>
<reference evidence="10" key="2">
    <citation type="journal article" date="2018" name="Environ. Sci. Technol.">
        <title>The Toxicogenome of Hyalella azteca: A Model for Sediment Ecotoxicology and Evolutionary Toxicology.</title>
        <authorList>
            <person name="Poynton H.C."/>
            <person name="Hasenbein S."/>
            <person name="Benoit J.B."/>
            <person name="Sepulveda M.S."/>
            <person name="Poelchau M.F."/>
            <person name="Hughes D.S.T."/>
            <person name="Murali S.C."/>
            <person name="Chen S."/>
            <person name="Glastad K.M."/>
            <person name="Goodisman M.A.D."/>
            <person name="Werren J.H."/>
            <person name="Vineis J.H."/>
            <person name="Bowen J.L."/>
            <person name="Friedrich M."/>
            <person name="Jones J."/>
            <person name="Robertson H.M."/>
            <person name="Feyereisen R."/>
            <person name="Mechler-Hickson A."/>
            <person name="Mathers N."/>
            <person name="Lee C.E."/>
            <person name="Colbourne J.K."/>
            <person name="Biales A."/>
            <person name="Johnston J.S."/>
            <person name="Wellborn G.A."/>
            <person name="Rosendale A.J."/>
            <person name="Cridge A.G."/>
            <person name="Munoz-Torres M.C."/>
            <person name="Bain P.A."/>
            <person name="Manny A.R."/>
            <person name="Major K.M."/>
            <person name="Lambert F.N."/>
            <person name="Vulpe C.D."/>
            <person name="Tuck P."/>
            <person name="Blalock B.J."/>
            <person name="Lin Y.Y."/>
            <person name="Smith M.E."/>
            <person name="Ochoa-Acuna H."/>
            <person name="Chen M.M."/>
            <person name="Childers C.P."/>
            <person name="Qu J."/>
            <person name="Dugan S."/>
            <person name="Lee S.L."/>
            <person name="Chao H."/>
            <person name="Dinh H."/>
            <person name="Han Y."/>
            <person name="Doddapaneni H."/>
            <person name="Worley K.C."/>
            <person name="Muzny D.M."/>
            <person name="Gibbs R.A."/>
            <person name="Richards S."/>
        </authorList>
    </citation>
    <scope>NUCLEOTIDE SEQUENCE</scope>
    <source>
        <strain evidence="10">HAZT.00-mixed</strain>
        <tissue evidence="10">Whole organism</tissue>
    </source>
</reference>
<dbReference type="GO" id="GO:0015293">
    <property type="term" value="F:symporter activity"/>
    <property type="evidence" value="ECO:0007669"/>
    <property type="project" value="UniProtKB-KW"/>
</dbReference>
<feature type="binding site" evidence="8">
    <location>
        <position position="31"/>
    </location>
    <ligand>
        <name>Na(+)</name>
        <dbReference type="ChEBI" id="CHEBI:29101"/>
        <label>1</label>
    </ligand>
</feature>
<dbReference type="SUPFAM" id="SSF161070">
    <property type="entry name" value="SNF-like"/>
    <property type="match status" value="1"/>
</dbReference>
<feature type="binding site" evidence="8">
    <location>
        <position position="133"/>
    </location>
    <ligand>
        <name>Na(+)</name>
        <dbReference type="ChEBI" id="CHEBI:29101"/>
        <label>1</label>
    </ligand>
</feature>
<dbReference type="GO" id="GO:0035725">
    <property type="term" value="P:sodium ion transmembrane transport"/>
    <property type="evidence" value="ECO:0007669"/>
    <property type="project" value="TreeGrafter"/>
</dbReference>
<evidence type="ECO:0000256" key="3">
    <source>
        <dbReference type="ARBA" id="ARBA00022448"/>
    </source>
</evidence>
<evidence type="ECO:0000256" key="4">
    <source>
        <dbReference type="ARBA" id="ARBA00022692"/>
    </source>
</evidence>
<dbReference type="Pfam" id="PF00209">
    <property type="entry name" value="SNF"/>
    <property type="match status" value="2"/>
</dbReference>
<protein>
    <submittedName>
        <fullName evidence="10">Uncharacterized protein</fullName>
    </submittedName>
</protein>
<comment type="similarity">
    <text evidence="2">Belongs to the sodium:neurotransmitter symporter (SNF) (TC 2.A.22) family.</text>
</comment>
<keyword evidence="6 9" id="KW-1133">Transmembrane helix</keyword>
<dbReference type="Proteomes" id="UP000711488">
    <property type="component" value="Unassembled WGS sequence"/>
</dbReference>
<feature type="transmembrane region" description="Helical" evidence="9">
    <location>
        <begin position="57"/>
        <end position="83"/>
    </location>
</feature>
<sequence length="345" mass="37744">MQGLMFLFVPKWEKLLDVNVWRKALEQVIYSLSVGGGGLIVFGSYNDFNAKVHVDVLILSVLDLIASLMSSVTIFSVLGAMAYELGIADVSKVVASGPGLAFVAYPEAIARTLPVPHLWSFLFFFMVFTLGLDTLVGAFLGHYVFYLIDVFKFGIGSLMGCFFTCVTVHWVFGVNNFSDMIDFMLGFRPSVLMRVVWACIAPVTLLVGANDGSENRCSDGSAYSSAGGNVNVGAAVVVFVGSLLQWRWPLYAGTIHYPVWALVLGAAVPLVTLAPIVIVALKHVIKLVWNGRGRDILKHHHQWGPGCPEARQRLNEAVRLTREAQRLNTRVTKGSVNIAFDSTDL</sequence>
<organism evidence="10">
    <name type="scientific">Hyalella azteca</name>
    <name type="common">Amphipod</name>
    <dbReference type="NCBI Taxonomy" id="294128"/>
    <lineage>
        <taxon>Eukaryota</taxon>
        <taxon>Metazoa</taxon>
        <taxon>Ecdysozoa</taxon>
        <taxon>Arthropoda</taxon>
        <taxon>Crustacea</taxon>
        <taxon>Multicrustacea</taxon>
        <taxon>Malacostraca</taxon>
        <taxon>Eumalacostraca</taxon>
        <taxon>Peracarida</taxon>
        <taxon>Amphipoda</taxon>
        <taxon>Senticaudata</taxon>
        <taxon>Talitrida</taxon>
        <taxon>Talitroidea</taxon>
        <taxon>Hyalellidae</taxon>
        <taxon>Hyalella</taxon>
    </lineage>
</organism>
<dbReference type="InterPro" id="IPR037272">
    <property type="entry name" value="SNS_sf"/>
</dbReference>
<accession>A0A6A0HEH0</accession>
<dbReference type="InterPro" id="IPR000175">
    <property type="entry name" value="Na/ntran_symport"/>
</dbReference>
<keyword evidence="5" id="KW-0769">Symport</keyword>
<dbReference type="EMBL" id="JQDR03000422">
    <property type="protein sequence ID" value="KAA0203889.1"/>
    <property type="molecule type" value="Genomic_DNA"/>
</dbReference>
<dbReference type="PANTHER" id="PTHR11616">
    <property type="entry name" value="SODIUM/CHLORIDE DEPENDENT TRANSPORTER"/>
    <property type="match status" value="1"/>
</dbReference>
<feature type="transmembrane region" description="Helical" evidence="9">
    <location>
        <begin position="230"/>
        <end position="248"/>
    </location>
</feature>
<comment type="subcellular location">
    <subcellularLocation>
        <location evidence="1">Membrane</location>
        <topology evidence="1">Multi-pass membrane protein</topology>
    </subcellularLocation>
</comment>
<evidence type="ECO:0000256" key="2">
    <source>
        <dbReference type="ARBA" id="ARBA00006459"/>
    </source>
</evidence>
<dbReference type="PANTHER" id="PTHR11616:SF236">
    <property type="entry name" value="TRANSPORTER"/>
    <property type="match status" value="1"/>
</dbReference>
<keyword evidence="3" id="KW-0813">Transport</keyword>
<keyword evidence="8" id="KW-0479">Metal-binding</keyword>
<feature type="binding site" evidence="8">
    <location>
        <position position="130"/>
    </location>
    <ligand>
        <name>Na(+)</name>
        <dbReference type="ChEBI" id="CHEBI:29101"/>
        <label>1</label>
    </ligand>
</feature>
<dbReference type="PROSITE" id="PS50267">
    <property type="entry name" value="NA_NEUROTRAN_SYMP_3"/>
    <property type="match status" value="1"/>
</dbReference>
<evidence type="ECO:0000313" key="10">
    <source>
        <dbReference type="EMBL" id="KAA0203889.1"/>
    </source>
</evidence>
<evidence type="ECO:0000256" key="9">
    <source>
        <dbReference type="SAM" id="Phobius"/>
    </source>
</evidence>
<feature type="transmembrane region" description="Helical" evidence="9">
    <location>
        <begin position="260"/>
        <end position="281"/>
    </location>
</feature>